<dbReference type="RefSeq" id="WP_006746893.1">
    <property type="nucleotide sequence ID" value="NZ_CP007029.1"/>
</dbReference>
<keyword evidence="6 11" id="KW-0479">Metal-binding</keyword>
<dbReference type="PANTHER" id="PTHR30040">
    <property type="entry name" value="THIAMINE BIOSYNTHESIS LIPOPROTEIN APBE"/>
    <property type="match status" value="1"/>
</dbReference>
<comment type="similarity">
    <text evidence="1 11 13">Belongs to the ApbE family.</text>
</comment>
<keyword evidence="13" id="KW-0449">Lipoprotein</keyword>
<feature type="chain" id="PRO_5005970904" description="FAD:protein FMN transferase" evidence="13">
    <location>
        <begin position="32"/>
        <end position="359"/>
    </location>
</feature>
<evidence type="ECO:0000256" key="2">
    <source>
        <dbReference type="ARBA" id="ARBA00011955"/>
    </source>
</evidence>
<evidence type="ECO:0000313" key="14">
    <source>
        <dbReference type="EMBL" id="AHE99537.1"/>
    </source>
</evidence>
<comment type="cofactor">
    <cofactor evidence="12">
        <name>Mg(2+)</name>
        <dbReference type="ChEBI" id="CHEBI:18420"/>
    </cofactor>
    <cofactor evidence="12">
        <name>Mn(2+)</name>
        <dbReference type="ChEBI" id="CHEBI:29035"/>
    </cofactor>
    <text evidence="12">Magnesium. Can also use manganese.</text>
</comment>
<keyword evidence="13" id="KW-0732">Signal</keyword>
<dbReference type="InterPro" id="IPR024932">
    <property type="entry name" value="ApbE"/>
</dbReference>
<protein>
    <recommendedName>
        <fullName evidence="3 11">FAD:protein FMN transferase</fullName>
        <ecNumber evidence="2 11">2.7.1.180</ecNumber>
    </recommendedName>
    <alternativeName>
        <fullName evidence="9 11">Flavin transferase</fullName>
    </alternativeName>
</protein>
<dbReference type="GO" id="GO:0016740">
    <property type="term" value="F:transferase activity"/>
    <property type="evidence" value="ECO:0007669"/>
    <property type="project" value="UniProtKB-UniRule"/>
</dbReference>
<dbReference type="Pfam" id="PF02424">
    <property type="entry name" value="ApbE"/>
    <property type="match status" value="1"/>
</dbReference>
<dbReference type="STRING" id="713585.THITH_15985"/>
<organism evidence="14 15">
    <name type="scientific">Thioalkalivibrio paradoxus ARh 1</name>
    <dbReference type="NCBI Taxonomy" id="713585"/>
    <lineage>
        <taxon>Bacteria</taxon>
        <taxon>Pseudomonadati</taxon>
        <taxon>Pseudomonadota</taxon>
        <taxon>Gammaproteobacteria</taxon>
        <taxon>Chromatiales</taxon>
        <taxon>Ectothiorhodospiraceae</taxon>
        <taxon>Thioalkalivibrio</taxon>
    </lineage>
</organism>
<evidence type="ECO:0000256" key="6">
    <source>
        <dbReference type="ARBA" id="ARBA00022723"/>
    </source>
</evidence>
<keyword evidence="8 11" id="KW-0460">Magnesium</keyword>
<keyword evidence="13" id="KW-0472">Membrane</keyword>
<feature type="binding site" evidence="12">
    <location>
        <position position="184"/>
    </location>
    <ligand>
        <name>Mg(2+)</name>
        <dbReference type="ChEBI" id="CHEBI:18420"/>
    </ligand>
</feature>
<evidence type="ECO:0000256" key="10">
    <source>
        <dbReference type="ARBA" id="ARBA00048540"/>
    </source>
</evidence>
<accession>W0DQK0</accession>
<keyword evidence="7 11" id="KW-0274">FAD</keyword>
<keyword evidence="13" id="KW-0997">Cell inner membrane</keyword>
<evidence type="ECO:0000256" key="4">
    <source>
        <dbReference type="ARBA" id="ARBA00022630"/>
    </source>
</evidence>
<comment type="function">
    <text evidence="13">Flavin transferase that catalyzes the transfer of the FMN moiety of FAD and its covalent binding to the hydroxyl group of a threonine residue in a target flavoprotein.</text>
</comment>
<name>W0DQK0_9GAMM</name>
<dbReference type="PROSITE" id="PS51257">
    <property type="entry name" value="PROKAR_LIPOPROTEIN"/>
    <property type="match status" value="1"/>
</dbReference>
<dbReference type="GO" id="GO:0046872">
    <property type="term" value="F:metal ion binding"/>
    <property type="evidence" value="ECO:0007669"/>
    <property type="project" value="UniProtKB-UniRule"/>
</dbReference>
<feature type="binding site" evidence="12">
    <location>
        <position position="295"/>
    </location>
    <ligand>
        <name>Mg(2+)</name>
        <dbReference type="ChEBI" id="CHEBI:18420"/>
    </ligand>
</feature>
<evidence type="ECO:0000256" key="3">
    <source>
        <dbReference type="ARBA" id="ARBA00016337"/>
    </source>
</evidence>
<dbReference type="HOGENOM" id="CLU_044403_1_2_6"/>
<keyword evidence="15" id="KW-1185">Reference proteome</keyword>
<evidence type="ECO:0000256" key="5">
    <source>
        <dbReference type="ARBA" id="ARBA00022679"/>
    </source>
</evidence>
<evidence type="ECO:0000256" key="7">
    <source>
        <dbReference type="ARBA" id="ARBA00022827"/>
    </source>
</evidence>
<evidence type="ECO:0000256" key="13">
    <source>
        <dbReference type="RuleBase" id="RU363002"/>
    </source>
</evidence>
<dbReference type="OrthoDB" id="9778595at2"/>
<feature type="signal peptide" evidence="13">
    <location>
        <begin position="1"/>
        <end position="31"/>
    </location>
</feature>
<evidence type="ECO:0000256" key="12">
    <source>
        <dbReference type="PIRSR" id="PIRSR006268-2"/>
    </source>
</evidence>
<dbReference type="GO" id="GO:0005886">
    <property type="term" value="C:plasma membrane"/>
    <property type="evidence" value="ECO:0007669"/>
    <property type="project" value="UniProtKB-SubCell"/>
</dbReference>
<dbReference type="Gene3D" id="3.10.520.10">
    <property type="entry name" value="ApbE-like domains"/>
    <property type="match status" value="1"/>
</dbReference>
<evidence type="ECO:0000256" key="1">
    <source>
        <dbReference type="ARBA" id="ARBA00008282"/>
    </source>
</evidence>
<comment type="subcellular location">
    <subcellularLocation>
        <location evidence="13">Cell inner membrane</location>
        <topology evidence="13">Lipid-anchor</topology>
        <orientation evidence="13">Periplasmic side</orientation>
    </subcellularLocation>
</comment>
<evidence type="ECO:0000256" key="8">
    <source>
        <dbReference type="ARBA" id="ARBA00022842"/>
    </source>
</evidence>
<evidence type="ECO:0000313" key="15">
    <source>
        <dbReference type="Proteomes" id="UP000005289"/>
    </source>
</evidence>
<dbReference type="EMBL" id="CP007029">
    <property type="protein sequence ID" value="AHE99537.1"/>
    <property type="molecule type" value="Genomic_DNA"/>
</dbReference>
<feature type="binding site" evidence="12">
    <location>
        <position position="299"/>
    </location>
    <ligand>
        <name>Mg(2+)</name>
        <dbReference type="ChEBI" id="CHEBI:18420"/>
    </ligand>
</feature>
<evidence type="ECO:0000256" key="11">
    <source>
        <dbReference type="PIRNR" id="PIRNR006268"/>
    </source>
</evidence>
<dbReference type="PIRSF" id="PIRSF006268">
    <property type="entry name" value="ApbE"/>
    <property type="match status" value="1"/>
</dbReference>
<sequence length="359" mass="38584">MSRRPAAPGRTGPGLRLLLLGVLWLAACADAPEPDTDRLTFYAFGTLVDVTLYPAGVHDLLRIESELGAELETMHGLWHAWEPGPLGRANDRLAQGEAFDAPPSILELIERAQELEALTGGLFNPALGRLVAAWGFHQDEPAGPPPAPETLAALLEAPPRMADIERDGTRLRGRHPDLRLDFGGLAKGLAVARGLEQLAELGVEHAIVNAGGDLMTMGRPAHRAWRIGIRDPRSAQVLGSVELGSGEALFTSGDYERGYEWEGERMHHVIDPRSGRPARGLTSATVLHDDPVLADAAATTLMIAGAEAWPRYAQRLGVELALVTLPDGTVELTPAIASRVEFQREVTSRIRTAEAEPAP</sequence>
<dbReference type="EC" id="2.7.1.180" evidence="2 11"/>
<dbReference type="PANTHER" id="PTHR30040:SF2">
    <property type="entry name" value="FAD:PROTEIN FMN TRANSFERASE"/>
    <property type="match status" value="1"/>
</dbReference>
<gene>
    <name evidence="14" type="ORF">THITH_15985</name>
</gene>
<comment type="catalytic activity">
    <reaction evidence="10 11 13">
        <text>L-threonyl-[protein] + FAD = FMN-L-threonyl-[protein] + AMP + H(+)</text>
        <dbReference type="Rhea" id="RHEA:36847"/>
        <dbReference type="Rhea" id="RHEA-COMP:11060"/>
        <dbReference type="Rhea" id="RHEA-COMP:11061"/>
        <dbReference type="ChEBI" id="CHEBI:15378"/>
        <dbReference type="ChEBI" id="CHEBI:30013"/>
        <dbReference type="ChEBI" id="CHEBI:57692"/>
        <dbReference type="ChEBI" id="CHEBI:74257"/>
        <dbReference type="ChEBI" id="CHEBI:456215"/>
        <dbReference type="EC" id="2.7.1.180"/>
    </reaction>
</comment>
<evidence type="ECO:0000256" key="9">
    <source>
        <dbReference type="ARBA" id="ARBA00031306"/>
    </source>
</evidence>
<keyword evidence="13" id="KW-1003">Cell membrane</keyword>
<dbReference type="Proteomes" id="UP000005289">
    <property type="component" value="Chromosome"/>
</dbReference>
<reference evidence="14 15" key="1">
    <citation type="submission" date="2013-12" db="EMBL/GenBank/DDBJ databases">
        <authorList>
            <consortium name="DOE Joint Genome Institute"/>
            <person name="Muyzer G."/>
            <person name="Huntemann M."/>
            <person name="Han J."/>
            <person name="Chen A."/>
            <person name="Kyrpides N."/>
            <person name="Mavromatis K."/>
            <person name="Markowitz V."/>
            <person name="Palaniappan K."/>
            <person name="Ivanova N."/>
            <person name="Schaumberg A."/>
            <person name="Pati A."/>
            <person name="Liolios K."/>
            <person name="Nordberg H.P."/>
            <person name="Cantor M.N."/>
            <person name="Hua S.X."/>
            <person name="Woyke T."/>
        </authorList>
    </citation>
    <scope>NUCLEOTIDE SEQUENCE [LARGE SCALE GENOMIC DNA]</scope>
    <source>
        <strain evidence="14 15">ARh 1</strain>
    </source>
</reference>
<proteinExistence type="inferred from homology"/>
<dbReference type="KEGG" id="tti:THITH_15985"/>
<dbReference type="SUPFAM" id="SSF143631">
    <property type="entry name" value="ApbE-like"/>
    <property type="match status" value="1"/>
</dbReference>
<dbReference type="InterPro" id="IPR003374">
    <property type="entry name" value="ApbE-like_sf"/>
</dbReference>
<keyword evidence="5 11" id="KW-0808">Transferase</keyword>
<keyword evidence="4 11" id="KW-0285">Flavoprotein</keyword>
<dbReference type="AlphaFoldDB" id="W0DQK0"/>